<dbReference type="RefSeq" id="WP_379986618.1">
    <property type="nucleotide sequence ID" value="NZ_JADIKD010000010.1"/>
</dbReference>
<dbReference type="Gene3D" id="3.10.129.10">
    <property type="entry name" value="Hotdog Thioesterase"/>
    <property type="match status" value="1"/>
</dbReference>
<name>A0ABW8K4J1_9GAMM</name>
<dbReference type="InterPro" id="IPR029069">
    <property type="entry name" value="HotDog_dom_sf"/>
</dbReference>
<reference evidence="1 2" key="1">
    <citation type="submission" date="2020-10" db="EMBL/GenBank/DDBJ databases">
        <title>Phylogeny of dyella-like bacteria.</title>
        <authorList>
            <person name="Fu J."/>
        </authorList>
    </citation>
    <scope>NUCLEOTIDE SEQUENCE [LARGE SCALE GENOMIC DNA]</scope>
    <source>
        <strain evidence="1 2">BB4</strain>
    </source>
</reference>
<evidence type="ECO:0000313" key="1">
    <source>
        <dbReference type="EMBL" id="MFK2917815.1"/>
    </source>
</evidence>
<keyword evidence="2" id="KW-1185">Reference proteome</keyword>
<organism evidence="1 2">
    <name type="scientific">Dyella koreensis</name>
    <dbReference type="NCBI Taxonomy" id="311235"/>
    <lineage>
        <taxon>Bacteria</taxon>
        <taxon>Pseudomonadati</taxon>
        <taxon>Pseudomonadota</taxon>
        <taxon>Gammaproteobacteria</taxon>
        <taxon>Lysobacterales</taxon>
        <taxon>Rhodanobacteraceae</taxon>
        <taxon>Dyella</taxon>
    </lineage>
</organism>
<comment type="caution">
    <text evidence="1">The sequence shown here is derived from an EMBL/GenBank/DDBJ whole genome shotgun (WGS) entry which is preliminary data.</text>
</comment>
<dbReference type="Pfam" id="PF22817">
    <property type="entry name" value="ApeP-like"/>
    <property type="match status" value="1"/>
</dbReference>
<sequence>MTLPPIAEVLPHTGDMILLDRVIELAAERIVCTRTVRAGNTFVESDGTLPAWVGIELMAQTIATWAGCHARAAGEPIRLGFLLGARQYQCDVDAFSADSELRIEAVRHFHDEDGMGVFACRIDATGGHAEARLTVFSPPDAATFAAYDAQESRS</sequence>
<dbReference type="InterPro" id="IPR016776">
    <property type="entry name" value="ApeP-like_dehydratase"/>
</dbReference>
<evidence type="ECO:0000313" key="2">
    <source>
        <dbReference type="Proteomes" id="UP001620408"/>
    </source>
</evidence>
<dbReference type="CDD" id="cd01289">
    <property type="entry name" value="FabA_like"/>
    <property type="match status" value="1"/>
</dbReference>
<dbReference type="PIRSF" id="PIRSF020565">
    <property type="entry name" value="3Ho_Ac_ACP_DH_prd"/>
    <property type="match status" value="1"/>
</dbReference>
<protein>
    <submittedName>
        <fullName evidence="1">Hotdog family protein</fullName>
    </submittedName>
</protein>
<accession>A0ABW8K4J1</accession>
<proteinExistence type="predicted"/>
<dbReference type="EMBL" id="JADIKD010000010">
    <property type="protein sequence ID" value="MFK2917815.1"/>
    <property type="molecule type" value="Genomic_DNA"/>
</dbReference>
<gene>
    <name evidence="1" type="ORF">ISS97_11135</name>
</gene>
<dbReference type="Proteomes" id="UP001620408">
    <property type="component" value="Unassembled WGS sequence"/>
</dbReference>
<dbReference type="SUPFAM" id="SSF54637">
    <property type="entry name" value="Thioesterase/thiol ester dehydrase-isomerase"/>
    <property type="match status" value="1"/>
</dbReference>